<dbReference type="RefSeq" id="WP_200320912.1">
    <property type="nucleotide sequence ID" value="NZ_JAENJH010000005.1"/>
</dbReference>
<keyword evidence="2" id="KW-1185">Reference proteome</keyword>
<accession>A0A934V363</accession>
<protein>
    <submittedName>
        <fullName evidence="1">Uncharacterized protein</fullName>
    </submittedName>
</protein>
<reference evidence="1" key="1">
    <citation type="submission" date="2020-12" db="EMBL/GenBank/DDBJ databases">
        <title>Prauserella sp. ASG 168, a novel actinomycete isolated from cave rock.</title>
        <authorList>
            <person name="Suriyachadkun C."/>
        </authorList>
    </citation>
    <scope>NUCLEOTIDE SEQUENCE</scope>
    <source>
        <strain evidence="1">ASG 168</strain>
    </source>
</reference>
<name>A0A934V363_9PSEU</name>
<dbReference type="EMBL" id="JAENJH010000005">
    <property type="protein sequence ID" value="MBK1786911.1"/>
    <property type="molecule type" value="Genomic_DNA"/>
</dbReference>
<dbReference type="Proteomes" id="UP000635245">
    <property type="component" value="Unassembled WGS sequence"/>
</dbReference>
<evidence type="ECO:0000313" key="1">
    <source>
        <dbReference type="EMBL" id="MBK1786911.1"/>
    </source>
</evidence>
<organism evidence="1 2">
    <name type="scientific">Prauserella cavernicola</name>
    <dbReference type="NCBI Taxonomy" id="2800127"/>
    <lineage>
        <taxon>Bacteria</taxon>
        <taxon>Bacillati</taxon>
        <taxon>Actinomycetota</taxon>
        <taxon>Actinomycetes</taxon>
        <taxon>Pseudonocardiales</taxon>
        <taxon>Pseudonocardiaceae</taxon>
        <taxon>Prauserella</taxon>
    </lineage>
</organism>
<comment type="caution">
    <text evidence="1">The sequence shown here is derived from an EMBL/GenBank/DDBJ whole genome shotgun (WGS) entry which is preliminary data.</text>
</comment>
<evidence type="ECO:0000313" key="2">
    <source>
        <dbReference type="Proteomes" id="UP000635245"/>
    </source>
</evidence>
<proteinExistence type="predicted"/>
<sequence>MPHQNTDNADADLNHRERATLQAVARGGAEMTGSCEPDLFLDGLACCDQTTARALARRGLVAPAFTGPPWQRVPALLTDAGRAALRHAPATTVAA</sequence>
<dbReference type="AlphaFoldDB" id="A0A934V363"/>
<gene>
    <name evidence="1" type="ORF">JHE00_21520</name>
</gene>